<feature type="domain" description="DUF4139" evidence="3">
    <location>
        <begin position="212"/>
        <end position="514"/>
    </location>
</feature>
<dbReference type="InterPro" id="IPR011935">
    <property type="entry name" value="CHP02231"/>
</dbReference>
<name>A0A3N1KHZ8_9PROT</name>
<evidence type="ECO:0000313" key="4">
    <source>
        <dbReference type="EMBL" id="ROP81193.1"/>
    </source>
</evidence>
<sequence>MLKTIPAIGAAFTLTMAAALPAAAADLALRRVVLSTAGLAYFEHEAEVDGEAELPLSVRLDQVDDVLKSAMVYDDRGSVGIVRLPGREPLDEAFRTLPFGRDALSSPVALLDALRGASVTISGARTIEGRLLGVQAEEERLPQGGIVTRHRVSVATADGLRQAVLEDLDAVSFTEPKLQAQIEAALAAVASFRDKDTRTLQIALAGSGRRKVRVGYVVEAPIWKTAYRLSVSGEAAGHLQGWAVLENLSGADWKDVDLTLVSGQPVAFRQAIYTAFFQPRPEVPVETVGRVLPRPDEGTFAKADLAPPPPPPPAPMMAPPAGAAPQMERSRAFSVAAPVPVPSQPATVAAPVVAEDAVARVLFRYPRPVTVAAGQSAMVPIVDRMVPVTQVALYQPGVEASHPFAAVALTNDSGATLPPGILTLYERGRDGLSGHVGDARLATLPVGEKRMLAFAVDRGIAIAREEQRRQTATSARIAGGVMTVSIVDRQTTTYRIRATKGEERSLVIEHLRPIDWELVTPPPAGIELAREAWRIPVRIGADGSQVVPVTTQRPRQTVVRLDNARDAEIGVYVSAPDLDPKVRDALKRVVELREALAAIVQRTKAIEQERKTAGEEQERIRANLQAVPARDAMHTRYLGALKTQEDRLDRLATDLQAARDAERAAREGLSAYIAGLDL</sequence>
<comment type="caution">
    <text evidence="4">The sequence shown here is derived from an EMBL/GenBank/DDBJ whole genome shotgun (WGS) entry which is preliminary data.</text>
</comment>
<evidence type="ECO:0000259" key="3">
    <source>
        <dbReference type="Pfam" id="PF13598"/>
    </source>
</evidence>
<feature type="signal peptide" evidence="2">
    <location>
        <begin position="1"/>
        <end position="24"/>
    </location>
</feature>
<feature type="region of interest" description="Disordered" evidence="1">
    <location>
        <begin position="304"/>
        <end position="323"/>
    </location>
</feature>
<feature type="compositionally biased region" description="Pro residues" evidence="1">
    <location>
        <begin position="306"/>
        <end position="318"/>
    </location>
</feature>
<feature type="chain" id="PRO_5018072432" evidence="2">
    <location>
        <begin position="25"/>
        <end position="678"/>
    </location>
</feature>
<protein>
    <submittedName>
        <fullName evidence="4">Uncharacterized protein DUF4139</fullName>
    </submittedName>
</protein>
<dbReference type="EMBL" id="RJKX01000018">
    <property type="protein sequence ID" value="ROP81193.1"/>
    <property type="molecule type" value="Genomic_DNA"/>
</dbReference>
<gene>
    <name evidence="4" type="ORF">EDC65_5049</name>
</gene>
<dbReference type="AlphaFoldDB" id="A0A3N1KHZ8"/>
<evidence type="ECO:0000256" key="2">
    <source>
        <dbReference type="SAM" id="SignalP"/>
    </source>
</evidence>
<dbReference type="OrthoDB" id="580912at2"/>
<dbReference type="PANTHER" id="PTHR31005:SF8">
    <property type="entry name" value="DUF4139 DOMAIN-CONTAINING PROTEIN"/>
    <property type="match status" value="1"/>
</dbReference>
<proteinExistence type="predicted"/>
<evidence type="ECO:0000313" key="5">
    <source>
        <dbReference type="Proteomes" id="UP000278222"/>
    </source>
</evidence>
<dbReference type="PANTHER" id="PTHR31005">
    <property type="entry name" value="DUF4139 DOMAIN-CONTAINING PROTEIN"/>
    <property type="match status" value="1"/>
</dbReference>
<organism evidence="4 5">
    <name type="scientific">Stella humosa</name>
    <dbReference type="NCBI Taxonomy" id="94"/>
    <lineage>
        <taxon>Bacteria</taxon>
        <taxon>Pseudomonadati</taxon>
        <taxon>Pseudomonadota</taxon>
        <taxon>Alphaproteobacteria</taxon>
        <taxon>Rhodospirillales</taxon>
        <taxon>Stellaceae</taxon>
        <taxon>Stella</taxon>
    </lineage>
</organism>
<dbReference type="RefSeq" id="WP_148071387.1">
    <property type="nucleotide sequence ID" value="NZ_RJKX01000018.1"/>
</dbReference>
<dbReference type="Pfam" id="PF13598">
    <property type="entry name" value="DUF4139"/>
    <property type="match status" value="1"/>
</dbReference>
<keyword evidence="5" id="KW-1185">Reference proteome</keyword>
<reference evidence="4 5" key="1">
    <citation type="submission" date="2018-11" db="EMBL/GenBank/DDBJ databases">
        <title>Genomic Encyclopedia of Type Strains, Phase IV (KMG-IV): sequencing the most valuable type-strain genomes for metagenomic binning, comparative biology and taxonomic classification.</title>
        <authorList>
            <person name="Goeker M."/>
        </authorList>
    </citation>
    <scope>NUCLEOTIDE SEQUENCE [LARGE SCALE GENOMIC DNA]</scope>
    <source>
        <strain evidence="4 5">DSM 5900</strain>
    </source>
</reference>
<accession>A0A3N1KHZ8</accession>
<dbReference type="InterPro" id="IPR037291">
    <property type="entry name" value="DUF4139"/>
</dbReference>
<dbReference type="Proteomes" id="UP000278222">
    <property type="component" value="Unassembled WGS sequence"/>
</dbReference>
<evidence type="ECO:0000256" key="1">
    <source>
        <dbReference type="SAM" id="MobiDB-lite"/>
    </source>
</evidence>
<keyword evidence="2" id="KW-0732">Signal</keyword>